<reference evidence="2 3" key="1">
    <citation type="submission" date="2019-03" db="EMBL/GenBank/DDBJ databases">
        <title>Draft Genome Sequence of Desulfosporosinus fructosivorans Strain 63.6F, Isolated from Marine Sediment in the Baltic Sea.</title>
        <authorList>
            <person name="Hausmann B."/>
            <person name="Vandieken V."/>
            <person name="Pjevac P."/>
            <person name="Schreck K."/>
            <person name="Herbold C.W."/>
            <person name="Loy A."/>
        </authorList>
    </citation>
    <scope>NUCLEOTIDE SEQUENCE [LARGE SCALE GENOMIC DNA]</scope>
    <source>
        <strain evidence="2 3">63.6F</strain>
    </source>
</reference>
<name>A0A4Z0R5Y4_9FIRM</name>
<dbReference type="PANTHER" id="PTHR23026">
    <property type="entry name" value="NADPH NITROREDUCTASE"/>
    <property type="match status" value="1"/>
</dbReference>
<dbReference type="PANTHER" id="PTHR23026:SF123">
    <property type="entry name" value="NAD(P)H NITROREDUCTASE RV3131-RELATED"/>
    <property type="match status" value="1"/>
</dbReference>
<dbReference type="InterPro" id="IPR029479">
    <property type="entry name" value="Nitroreductase"/>
</dbReference>
<dbReference type="EMBL" id="SPQQ01000003">
    <property type="protein sequence ID" value="TGE38240.1"/>
    <property type="molecule type" value="Genomic_DNA"/>
</dbReference>
<dbReference type="GO" id="GO:0016491">
    <property type="term" value="F:oxidoreductase activity"/>
    <property type="evidence" value="ECO:0007669"/>
    <property type="project" value="InterPro"/>
</dbReference>
<organism evidence="2 3">
    <name type="scientific">Desulfosporosinus fructosivorans</name>
    <dbReference type="NCBI Taxonomy" id="2018669"/>
    <lineage>
        <taxon>Bacteria</taxon>
        <taxon>Bacillati</taxon>
        <taxon>Bacillota</taxon>
        <taxon>Clostridia</taxon>
        <taxon>Eubacteriales</taxon>
        <taxon>Desulfitobacteriaceae</taxon>
        <taxon>Desulfosporosinus</taxon>
    </lineage>
</organism>
<accession>A0A4Z0R5Y4</accession>
<dbReference type="SUPFAM" id="SSF55469">
    <property type="entry name" value="FMN-dependent nitroreductase-like"/>
    <property type="match status" value="1"/>
</dbReference>
<evidence type="ECO:0000313" key="2">
    <source>
        <dbReference type="EMBL" id="TGE38240.1"/>
    </source>
</evidence>
<comment type="caution">
    <text evidence="2">The sequence shown here is derived from an EMBL/GenBank/DDBJ whole genome shotgun (WGS) entry which is preliminary data.</text>
</comment>
<feature type="domain" description="Nitroreductase" evidence="1">
    <location>
        <begin position="15"/>
        <end position="167"/>
    </location>
</feature>
<dbReference type="InterPro" id="IPR000415">
    <property type="entry name" value="Nitroreductase-like"/>
</dbReference>
<dbReference type="InterPro" id="IPR050627">
    <property type="entry name" value="Nitroreductase/BluB"/>
</dbReference>
<evidence type="ECO:0000259" key="1">
    <source>
        <dbReference type="Pfam" id="PF00881"/>
    </source>
</evidence>
<dbReference type="Gene3D" id="3.40.109.10">
    <property type="entry name" value="NADH Oxidase"/>
    <property type="match status" value="1"/>
</dbReference>
<gene>
    <name evidence="2" type="ORF">E4K67_09735</name>
</gene>
<keyword evidence="3" id="KW-1185">Reference proteome</keyword>
<sequence>MKTSDCDNSGGNISAFTDQVIKSDVISQLITLGTKAVTNSGNEAWSFAVITDKSEIKRLSDESREYLLNNLEKYPYFQHNENRLYSEKYNIFFNAPCLLLIYGDTNSRWNVYNCILAAGNIMEDATEHDLRTCWIGFAEHVCDTAEFKSKYKILDHYKLMCALSVGYPTVQLPPPCCNSGKILLKDSNLGINSGLSTYSKCDCL</sequence>
<proteinExistence type="predicted"/>
<dbReference type="RefSeq" id="WP_135546215.1">
    <property type="nucleotide sequence ID" value="NZ_SPQQ01000003.1"/>
</dbReference>
<dbReference type="Proteomes" id="UP000298460">
    <property type="component" value="Unassembled WGS sequence"/>
</dbReference>
<dbReference type="Pfam" id="PF00881">
    <property type="entry name" value="Nitroreductase"/>
    <property type="match status" value="1"/>
</dbReference>
<dbReference type="AlphaFoldDB" id="A0A4Z0R5Y4"/>
<evidence type="ECO:0000313" key="3">
    <source>
        <dbReference type="Proteomes" id="UP000298460"/>
    </source>
</evidence>
<protein>
    <submittedName>
        <fullName evidence="2">Nitroreductase family protein</fullName>
    </submittedName>
</protein>
<dbReference type="OrthoDB" id="9812105at2"/>